<dbReference type="RefSeq" id="XP_025560895.1">
    <property type="nucleotide sequence ID" value="XM_025707130.1"/>
</dbReference>
<keyword evidence="2" id="KW-1185">Reference proteome</keyword>
<dbReference type="Proteomes" id="UP000248405">
    <property type="component" value="Unassembled WGS sequence"/>
</dbReference>
<reference evidence="1" key="1">
    <citation type="submission" date="2016-12" db="EMBL/GenBank/DDBJ databases">
        <title>The genomes of Aspergillus section Nigri reveals drivers in fungal speciation.</title>
        <authorList>
            <consortium name="DOE Joint Genome Institute"/>
            <person name="Vesth T.C."/>
            <person name="Nybo J."/>
            <person name="Theobald S."/>
            <person name="Brandl J."/>
            <person name="Frisvad J.C."/>
            <person name="Nielsen K.F."/>
            <person name="Lyhne E.K."/>
            <person name="Kogle M.E."/>
            <person name="Kuo A."/>
            <person name="Riley R."/>
            <person name="Clum A."/>
            <person name="Nolan M."/>
            <person name="Lipzen A."/>
            <person name="Salamov A."/>
            <person name="Henrissat B."/>
            <person name="Wiebenga A."/>
            <person name="De Vries R.P."/>
            <person name="Grigoriev I.V."/>
            <person name="Mortensen U.H."/>
            <person name="Andersen M.R."/>
            <person name="Baker S.E."/>
        </authorList>
    </citation>
    <scope>NUCLEOTIDE SEQUENCE [LARGE SCALE GENOMIC DNA]</scope>
    <source>
        <strain evidence="1">CBS 113365</strain>
    </source>
</reference>
<evidence type="ECO:0000313" key="2">
    <source>
        <dbReference type="Proteomes" id="UP000248405"/>
    </source>
</evidence>
<organism evidence="1 2">
    <name type="scientific">Aspergillus vadensis (strain CBS 113365 / IMI 142717 / IBT 24658)</name>
    <dbReference type="NCBI Taxonomy" id="1448311"/>
    <lineage>
        <taxon>Eukaryota</taxon>
        <taxon>Fungi</taxon>
        <taxon>Dikarya</taxon>
        <taxon>Ascomycota</taxon>
        <taxon>Pezizomycotina</taxon>
        <taxon>Eurotiomycetes</taxon>
        <taxon>Eurotiomycetidae</taxon>
        <taxon>Eurotiales</taxon>
        <taxon>Aspergillaceae</taxon>
        <taxon>Aspergillus</taxon>
        <taxon>Aspergillus subgen. Circumdati</taxon>
    </lineage>
</organism>
<evidence type="ECO:0000313" key="1">
    <source>
        <dbReference type="EMBL" id="PYH67101.1"/>
    </source>
</evidence>
<sequence length="63" mass="7033">MSFAVNYFFPDDFGASPRPVTVSLPRHLAIRGRVGYYYGNEFHCCGNCGAGDGNRTHHLQKAR</sequence>
<gene>
    <name evidence="1" type="ORF">BO88DRAFT_406350</name>
</gene>
<name>A0A319B5D7_ASPVC</name>
<dbReference type="GeneID" id="37211722"/>
<protein>
    <submittedName>
        <fullName evidence="1">Uncharacterized protein</fullName>
    </submittedName>
</protein>
<dbReference type="AlphaFoldDB" id="A0A319B5D7"/>
<dbReference type="EMBL" id="KZ821631">
    <property type="protein sequence ID" value="PYH67101.1"/>
    <property type="molecule type" value="Genomic_DNA"/>
</dbReference>
<accession>A0A319B5D7</accession>
<proteinExistence type="predicted"/>